<dbReference type="CTD" id="36383394"/>
<proteinExistence type="predicted"/>
<sequence>MSLAMNILSSFTIFALIVSFVISKSLEFSDKNFIDSSNVKNVLTPVILNDDENNHILKKRQDNYNNEGGIQVNGDIEGSNSTFNQIQHGIKNSHKVIKEAMLYLEETFQQNIQKLQYQISYLATEFDYLEREIDLDKLQQSTTTCPPIPKCPSMNPISMTSPTTPVVTQTPKASYQQTTTSYISNEIIMYMKKNKKKFKKTKRSKKF</sequence>
<evidence type="ECO:0000256" key="2">
    <source>
        <dbReference type="SAM" id="SignalP"/>
    </source>
</evidence>
<dbReference type="RefSeq" id="XP_024510210.1">
    <property type="nucleotide sequence ID" value="XM_024644675.1"/>
</dbReference>
<evidence type="ECO:0000313" key="3">
    <source>
        <dbReference type="EMBL" id="CEF71014.1"/>
    </source>
</evidence>
<feature type="chain" id="PRO_5015031267" evidence="2">
    <location>
        <begin position="24"/>
        <end position="207"/>
    </location>
</feature>
<reference evidence="3 4" key="1">
    <citation type="submission" date="2014-09" db="EMBL/GenBank/DDBJ databases">
        <authorList>
            <person name="Martin A.A."/>
        </authorList>
    </citation>
    <scope>NUCLEOTIDE SEQUENCE</scope>
    <source>
        <strain evidence="4">ED321</strain>
        <strain evidence="3">ED321 Heterogonic</strain>
    </source>
</reference>
<evidence type="ECO:0000256" key="1">
    <source>
        <dbReference type="SAM" id="MobiDB-lite"/>
    </source>
</evidence>
<feature type="signal peptide" evidence="2">
    <location>
        <begin position="1"/>
        <end position="23"/>
    </location>
</feature>
<evidence type="ECO:0000313" key="4">
    <source>
        <dbReference type="Proteomes" id="UP000035682"/>
    </source>
</evidence>
<dbReference type="AlphaFoldDB" id="A0A090LTP7"/>
<dbReference type="Proteomes" id="UP000035682">
    <property type="component" value="Unplaced"/>
</dbReference>
<dbReference type="WormBase" id="SRAE_X000034100">
    <property type="protein sequence ID" value="SRP04210"/>
    <property type="gene ID" value="WBGene00265900"/>
</dbReference>
<evidence type="ECO:0000313" key="5">
    <source>
        <dbReference type="WBParaSite" id="SRAE_X000034100.1"/>
    </source>
</evidence>
<dbReference type="WBParaSite" id="SRAE_X000034100.1">
    <property type="protein sequence ID" value="SRAE_X000034100.1"/>
    <property type="gene ID" value="WBGene00265900"/>
</dbReference>
<evidence type="ECO:0000313" key="6">
    <source>
        <dbReference type="WormBase" id="SRAE_X000034100"/>
    </source>
</evidence>
<dbReference type="GeneID" id="36383394"/>
<organism evidence="3">
    <name type="scientific">Strongyloides ratti</name>
    <name type="common">Parasitic roundworm</name>
    <dbReference type="NCBI Taxonomy" id="34506"/>
    <lineage>
        <taxon>Eukaryota</taxon>
        <taxon>Metazoa</taxon>
        <taxon>Ecdysozoa</taxon>
        <taxon>Nematoda</taxon>
        <taxon>Chromadorea</taxon>
        <taxon>Rhabditida</taxon>
        <taxon>Tylenchina</taxon>
        <taxon>Panagrolaimomorpha</taxon>
        <taxon>Strongyloidoidea</taxon>
        <taxon>Strongyloididae</taxon>
        <taxon>Strongyloides</taxon>
    </lineage>
</organism>
<name>A0A090LTP7_STRRB</name>
<accession>A0A090LTP7</accession>
<protein>
    <submittedName>
        <fullName evidence="3 5">Uncharacterized protein</fullName>
    </submittedName>
</protein>
<gene>
    <name evidence="3 5 6" type="ORF">SRAE_X000034100</name>
</gene>
<keyword evidence="2" id="KW-0732">Signal</keyword>
<feature type="region of interest" description="Disordered" evidence="1">
    <location>
        <begin position="144"/>
        <end position="168"/>
    </location>
</feature>
<dbReference type="EMBL" id="LN609530">
    <property type="protein sequence ID" value="CEF71014.1"/>
    <property type="molecule type" value="Genomic_DNA"/>
</dbReference>
<keyword evidence="4" id="KW-1185">Reference proteome</keyword>
<reference evidence="5" key="2">
    <citation type="submission" date="2020-12" db="UniProtKB">
        <authorList>
            <consortium name="WormBaseParasite"/>
        </authorList>
    </citation>
    <scope>IDENTIFICATION</scope>
</reference>